<name>A0A285GH79_9EURY</name>
<evidence type="ECO:0000313" key="4">
    <source>
        <dbReference type="Proteomes" id="UP000217726"/>
    </source>
</evidence>
<keyword evidence="1" id="KW-1133">Transmembrane helix</keyword>
<evidence type="ECO:0000313" key="3">
    <source>
        <dbReference type="EMBL" id="TCL11650.1"/>
    </source>
</evidence>
<reference evidence="2" key="1">
    <citation type="submission" date="2017-09" db="EMBL/GenBank/DDBJ databases">
        <authorList>
            <person name="Ehlers B."/>
            <person name="Leendertz F.H."/>
        </authorList>
    </citation>
    <scope>NUCLEOTIDE SEQUENCE [LARGE SCALE GENOMIC DNA]</scope>
    <source>
        <strain evidence="2">WG-1MB</strain>
    </source>
</reference>
<keyword evidence="1" id="KW-0812">Transmembrane</keyword>
<accession>A0A285GH79</accession>
<evidence type="ECO:0000313" key="2">
    <source>
        <dbReference type="EMBL" id="SNY22929.1"/>
    </source>
</evidence>
<feature type="transmembrane region" description="Helical" evidence="1">
    <location>
        <begin position="118"/>
        <end position="138"/>
    </location>
</feature>
<dbReference type="RefSeq" id="WP_096713053.1">
    <property type="nucleotide sequence ID" value="NZ_OBDR01000018.1"/>
</dbReference>
<feature type="transmembrane region" description="Helical" evidence="1">
    <location>
        <begin position="44"/>
        <end position="69"/>
    </location>
</feature>
<feature type="transmembrane region" description="Helical" evidence="1">
    <location>
        <begin position="12"/>
        <end position="32"/>
    </location>
</feature>
<dbReference type="OrthoDB" id="140991at2157"/>
<keyword evidence="1" id="KW-0472">Membrane</keyword>
<sequence length="171" mass="19608">MKINNQISYGIYARLVFYVVIFALSGYVISYSGLLNGSLITNDVWYWFFSSVAQSFVAIVSVLVVVYTFNKDNIKYSHQKNYLETVFSFSMLVGFFIIFFSLMLIPFASIPFGNTYNITIKLIIIHGFLGLCFFDLIYTLKLIHSLCTTSQETECLTETNENFSDEIISDE</sequence>
<dbReference type="EMBL" id="OBDR01000018">
    <property type="protein sequence ID" value="SNY22929.1"/>
    <property type="molecule type" value="Genomic_DNA"/>
</dbReference>
<dbReference type="EMBL" id="SMMS01000001">
    <property type="protein sequence ID" value="TCL11650.1"/>
    <property type="molecule type" value="Genomic_DNA"/>
</dbReference>
<protein>
    <submittedName>
        <fullName evidence="2">Uncharacterized protein</fullName>
    </submittedName>
</protein>
<proteinExistence type="predicted"/>
<reference evidence="4" key="2">
    <citation type="submission" date="2017-09" db="EMBL/GenBank/DDBJ databases">
        <authorList>
            <person name="Varghese N."/>
            <person name="Submissions S."/>
        </authorList>
    </citation>
    <scope>NUCLEOTIDE SEQUENCE [LARGE SCALE GENOMIC DNA]</scope>
    <source>
        <strain evidence="4">WG-1MB</strain>
    </source>
</reference>
<keyword evidence="4" id="KW-1185">Reference proteome</keyword>
<reference evidence="3 5" key="3">
    <citation type="submission" date="2019-03" db="EMBL/GenBank/DDBJ databases">
        <title>Subsurface microbial communities from deep shales in Ohio and West Virginia, USA.</title>
        <authorList>
            <person name="Wrighton K."/>
        </authorList>
    </citation>
    <scope>NUCLEOTIDE SEQUENCE [LARGE SCALE GENOMIC DNA]</scope>
    <source>
        <strain evidence="3 5">WG1_MB</strain>
    </source>
</reference>
<evidence type="ECO:0000313" key="5">
    <source>
        <dbReference type="Proteomes" id="UP000295404"/>
    </source>
</evidence>
<dbReference type="AlphaFoldDB" id="A0A285GH79"/>
<organism evidence="2 4">
    <name type="scientific">Methanohalophilus euhalobius</name>
    <dbReference type="NCBI Taxonomy" id="51203"/>
    <lineage>
        <taxon>Archaea</taxon>
        <taxon>Methanobacteriati</taxon>
        <taxon>Methanobacteriota</taxon>
        <taxon>Stenosarchaea group</taxon>
        <taxon>Methanomicrobia</taxon>
        <taxon>Methanosarcinales</taxon>
        <taxon>Methanosarcinaceae</taxon>
        <taxon>Methanohalophilus</taxon>
    </lineage>
</organism>
<dbReference type="Proteomes" id="UP000295404">
    <property type="component" value="Unassembled WGS sequence"/>
</dbReference>
<dbReference type="Proteomes" id="UP000217726">
    <property type="component" value="Unassembled WGS sequence"/>
</dbReference>
<gene>
    <name evidence="3" type="ORF">C7960_0826</name>
    <name evidence="2" type="ORF">SAMN06295989_1185</name>
</gene>
<evidence type="ECO:0000256" key="1">
    <source>
        <dbReference type="SAM" id="Phobius"/>
    </source>
</evidence>
<feature type="transmembrane region" description="Helical" evidence="1">
    <location>
        <begin position="89"/>
        <end position="112"/>
    </location>
</feature>